<dbReference type="RefSeq" id="WP_023052680.1">
    <property type="nucleotide sequence ID" value="NZ_AWXA01000004.1"/>
</dbReference>
<dbReference type="PANTHER" id="PTHR30294:SF29">
    <property type="entry name" value="MULTIDRUG ABC TRANSPORTER PERMEASE YBHS-RELATED"/>
    <property type="match status" value="1"/>
</dbReference>
<comment type="subcellular location">
    <subcellularLocation>
        <location evidence="1">Cell membrane</location>
        <topology evidence="1">Multi-pass membrane protein</topology>
    </subcellularLocation>
</comment>
<dbReference type="Gene3D" id="3.40.1710.10">
    <property type="entry name" value="abc type-2 transporter like domain"/>
    <property type="match status" value="1"/>
</dbReference>
<evidence type="ECO:0000256" key="5">
    <source>
        <dbReference type="ARBA" id="ARBA00023136"/>
    </source>
</evidence>
<feature type="domain" description="ABC-2 type transporter transmembrane" evidence="7">
    <location>
        <begin position="31"/>
        <end position="385"/>
    </location>
</feature>
<dbReference type="eggNOG" id="COG0842">
    <property type="taxonomic scope" value="Bacteria"/>
</dbReference>
<dbReference type="Proteomes" id="UP000017090">
    <property type="component" value="Unassembled WGS sequence"/>
</dbReference>
<evidence type="ECO:0000313" key="8">
    <source>
        <dbReference type="EMBL" id="ERT62506.1"/>
    </source>
</evidence>
<evidence type="ECO:0000256" key="2">
    <source>
        <dbReference type="ARBA" id="ARBA00022475"/>
    </source>
</evidence>
<evidence type="ECO:0000256" key="6">
    <source>
        <dbReference type="SAM" id="Phobius"/>
    </source>
</evidence>
<keyword evidence="2" id="KW-1003">Cell membrane</keyword>
<dbReference type="Pfam" id="PF12698">
    <property type="entry name" value="ABC2_membrane_3"/>
    <property type="match status" value="1"/>
</dbReference>
<keyword evidence="3 6" id="KW-0812">Transmembrane</keyword>
<dbReference type="AlphaFoldDB" id="U7UT70"/>
<feature type="transmembrane region" description="Helical" evidence="6">
    <location>
        <begin position="367"/>
        <end position="387"/>
    </location>
</feature>
<keyword evidence="5 6" id="KW-0472">Membrane</keyword>
<evidence type="ECO:0000313" key="9">
    <source>
        <dbReference type="Proteomes" id="UP000017090"/>
    </source>
</evidence>
<proteinExistence type="predicted"/>
<protein>
    <submittedName>
        <fullName evidence="8">ABC-2 family transporter protein</fullName>
    </submittedName>
</protein>
<keyword evidence="9" id="KW-1185">Reference proteome</keyword>
<reference evidence="8 9" key="1">
    <citation type="submission" date="2013-09" db="EMBL/GenBank/DDBJ databases">
        <authorList>
            <person name="Durkin A.S."/>
            <person name="Haft D.R."/>
            <person name="McCorrison J."/>
            <person name="Torralba M."/>
            <person name="Gillis M."/>
            <person name="Haft D.H."/>
            <person name="Methe B."/>
            <person name="Sutton G."/>
            <person name="Nelson K.E."/>
        </authorList>
    </citation>
    <scope>NUCLEOTIDE SEQUENCE [LARGE SCALE GENOMIC DNA]</scope>
    <source>
        <strain evidence="8 9">BV3C16-1</strain>
    </source>
</reference>
<dbReference type="EMBL" id="AWXA01000004">
    <property type="protein sequence ID" value="ERT62506.1"/>
    <property type="molecule type" value="Genomic_DNA"/>
</dbReference>
<dbReference type="PANTHER" id="PTHR30294">
    <property type="entry name" value="MEMBRANE COMPONENT OF ABC TRANSPORTER YHHJ-RELATED"/>
    <property type="match status" value="1"/>
</dbReference>
<dbReference type="PATRIC" id="fig|1111454.3.peg.142"/>
<keyword evidence="4 6" id="KW-1133">Transmembrane helix</keyword>
<feature type="transmembrane region" description="Helical" evidence="6">
    <location>
        <begin position="191"/>
        <end position="212"/>
    </location>
</feature>
<sequence>MNLTPCLPELGQLIKREIHQFFVDSPMRVLFLFGAAIAYLVLFGILYTPNIVKNIPLIIYDQDQTSFSRSLVRAYDSSDAFTIVGNVNSEEEMDVALQNKTAYAAVYIPADFSKKVKTGDTSTPLFVVNGSNIILTNITSSAAQNITADFSNKIAAQQGALRLGMDESRLAKRINPVTYETRVLNNPTQGYMLFFLIGLAMAAFQQGIFFTLGSSVHYELREWEERVASSEGDVALTDRRRGHLLFAAKLITYWVMALLAFSVILLAAHFGWQLPLKAPLYQVYGLAGAFAFAFIGFSLFISLLCQNELQFIRLAVLYPVPAFIMSGYTWPQESMGQVLQTVSYFFPIAWLSNAMRQLFTAGYAAHLPLNILVLVAIGLGCCLLAGWRLHGVMKKI</sequence>
<evidence type="ECO:0000256" key="1">
    <source>
        <dbReference type="ARBA" id="ARBA00004651"/>
    </source>
</evidence>
<dbReference type="GO" id="GO:0140359">
    <property type="term" value="F:ABC-type transporter activity"/>
    <property type="evidence" value="ECO:0007669"/>
    <property type="project" value="InterPro"/>
</dbReference>
<accession>U7UT70</accession>
<feature type="transmembrane region" description="Helical" evidence="6">
    <location>
        <begin position="29"/>
        <end position="47"/>
    </location>
</feature>
<gene>
    <name evidence="8" type="ORF">HMPREF1250_1321</name>
</gene>
<name>U7UT70_9FIRM</name>
<evidence type="ECO:0000256" key="3">
    <source>
        <dbReference type="ARBA" id="ARBA00022692"/>
    </source>
</evidence>
<dbReference type="InterPro" id="IPR051449">
    <property type="entry name" value="ABC-2_transporter_component"/>
</dbReference>
<feature type="transmembrane region" description="Helical" evidence="6">
    <location>
        <begin position="311"/>
        <end position="331"/>
    </location>
</feature>
<feature type="transmembrane region" description="Helical" evidence="6">
    <location>
        <begin position="284"/>
        <end position="304"/>
    </location>
</feature>
<dbReference type="InterPro" id="IPR013525">
    <property type="entry name" value="ABC2_TM"/>
</dbReference>
<feature type="transmembrane region" description="Helical" evidence="6">
    <location>
        <begin position="250"/>
        <end position="272"/>
    </location>
</feature>
<evidence type="ECO:0000259" key="7">
    <source>
        <dbReference type="Pfam" id="PF12698"/>
    </source>
</evidence>
<dbReference type="STRING" id="1111454.HMPREF1250_1321"/>
<comment type="caution">
    <text evidence="8">The sequence shown here is derived from an EMBL/GenBank/DDBJ whole genome shotgun (WGS) entry which is preliminary data.</text>
</comment>
<organism evidence="8 9">
    <name type="scientific">Megasphaera vaginalis</name>
    <name type="common">ex Srinivasan et al. 2021</name>
    <dbReference type="NCBI Taxonomy" id="1111454"/>
    <lineage>
        <taxon>Bacteria</taxon>
        <taxon>Bacillati</taxon>
        <taxon>Bacillota</taxon>
        <taxon>Negativicutes</taxon>
        <taxon>Veillonellales</taxon>
        <taxon>Veillonellaceae</taxon>
        <taxon>Megasphaera</taxon>
    </lineage>
</organism>
<dbReference type="OrthoDB" id="9788252at2"/>
<dbReference type="GO" id="GO:0005886">
    <property type="term" value="C:plasma membrane"/>
    <property type="evidence" value="ECO:0007669"/>
    <property type="project" value="UniProtKB-SubCell"/>
</dbReference>
<evidence type="ECO:0000256" key="4">
    <source>
        <dbReference type="ARBA" id="ARBA00022989"/>
    </source>
</evidence>